<organism evidence="1">
    <name type="scientific">bioreactor metagenome</name>
    <dbReference type="NCBI Taxonomy" id="1076179"/>
    <lineage>
        <taxon>unclassified sequences</taxon>
        <taxon>metagenomes</taxon>
        <taxon>ecological metagenomes</taxon>
    </lineage>
</organism>
<accession>A0A644XLG4</accession>
<reference evidence="1" key="1">
    <citation type="submission" date="2019-08" db="EMBL/GenBank/DDBJ databases">
        <authorList>
            <person name="Kucharzyk K."/>
            <person name="Murdoch R.W."/>
            <person name="Higgins S."/>
            <person name="Loffler F."/>
        </authorList>
    </citation>
    <scope>NUCLEOTIDE SEQUENCE</scope>
</reference>
<comment type="caution">
    <text evidence="1">The sequence shown here is derived from an EMBL/GenBank/DDBJ whole genome shotgun (WGS) entry which is preliminary data.</text>
</comment>
<gene>
    <name evidence="1" type="ORF">SDC9_61298</name>
</gene>
<sequence>MLNFFAFIFIGDTHFYFRHIIKNIETCNRKVIQAVQPCCRSDHNSVKPAAATRTAGNSTIFVAGFTQFVARAISINQLCNKRTFANAGRVSFYNTDNMINVTRTNAAACCSITGCRIGTCYKWVSTMVYIKESGLRTFKQDRFTALENFVKCSAGIGDIRTQFISVSCEFLQHLIIVKRFTAINFGDDSVFSIQLDF</sequence>
<name>A0A644XLG4_9ZZZZ</name>
<proteinExistence type="predicted"/>
<dbReference type="AlphaFoldDB" id="A0A644XLG4"/>
<dbReference type="EMBL" id="VSSQ01002360">
    <property type="protein sequence ID" value="MPM14934.1"/>
    <property type="molecule type" value="Genomic_DNA"/>
</dbReference>
<evidence type="ECO:0000313" key="1">
    <source>
        <dbReference type="EMBL" id="MPM14934.1"/>
    </source>
</evidence>
<protein>
    <submittedName>
        <fullName evidence="1">Uncharacterized protein</fullName>
    </submittedName>
</protein>